<dbReference type="Pfam" id="PF00005">
    <property type="entry name" value="ABC_tran"/>
    <property type="match status" value="1"/>
</dbReference>
<dbReference type="OrthoDB" id="9806726at2"/>
<dbReference type="InterPro" id="IPR050153">
    <property type="entry name" value="Metal_Ion_Import_ABC"/>
</dbReference>
<dbReference type="EMBL" id="PNHQ01000008">
    <property type="protein sequence ID" value="PMC79897.1"/>
    <property type="molecule type" value="Genomic_DNA"/>
</dbReference>
<dbReference type="PROSITE" id="PS50893">
    <property type="entry name" value="ABC_TRANSPORTER_2"/>
    <property type="match status" value="1"/>
</dbReference>
<dbReference type="PANTHER" id="PTHR42734:SF5">
    <property type="entry name" value="IRON TRANSPORT SYSTEM ATP-BINDING PROTEIN HI_0361-RELATED"/>
    <property type="match status" value="1"/>
</dbReference>
<evidence type="ECO:0000259" key="5">
    <source>
        <dbReference type="PROSITE" id="PS50893"/>
    </source>
</evidence>
<dbReference type="InterPro" id="IPR003439">
    <property type="entry name" value="ABC_transporter-like_ATP-bd"/>
</dbReference>
<dbReference type="GO" id="GO:0016887">
    <property type="term" value="F:ATP hydrolysis activity"/>
    <property type="evidence" value="ECO:0007669"/>
    <property type="project" value="InterPro"/>
</dbReference>
<comment type="caution">
    <text evidence="6">The sequence shown here is derived from an EMBL/GenBank/DDBJ whole genome shotgun (WGS) entry which is preliminary data.</text>
</comment>
<evidence type="ECO:0000256" key="3">
    <source>
        <dbReference type="ARBA" id="ARBA00022741"/>
    </source>
</evidence>
<evidence type="ECO:0000313" key="7">
    <source>
        <dbReference type="Proteomes" id="UP000235701"/>
    </source>
</evidence>
<keyword evidence="3" id="KW-0547">Nucleotide-binding</keyword>
<dbReference type="SUPFAM" id="SSF52540">
    <property type="entry name" value="P-loop containing nucleoside triphosphate hydrolases"/>
    <property type="match status" value="1"/>
</dbReference>
<reference evidence="6 7" key="1">
    <citation type="submission" date="2017-09" db="EMBL/GenBank/DDBJ databases">
        <title>Bacterial strain isolated from the female urinary microbiota.</title>
        <authorList>
            <person name="Thomas-White K."/>
            <person name="Kumar N."/>
            <person name="Forster S."/>
            <person name="Putonti C."/>
            <person name="Lawley T."/>
            <person name="Wolfe A.J."/>
        </authorList>
    </citation>
    <scope>NUCLEOTIDE SEQUENCE [LARGE SCALE GENOMIC DNA]</scope>
    <source>
        <strain evidence="6 7">UMB0240</strain>
    </source>
</reference>
<dbReference type="InterPro" id="IPR027417">
    <property type="entry name" value="P-loop_NTPase"/>
</dbReference>
<feature type="domain" description="ABC transporter" evidence="5">
    <location>
        <begin position="5"/>
        <end position="237"/>
    </location>
</feature>
<dbReference type="PANTHER" id="PTHR42734">
    <property type="entry name" value="METAL TRANSPORT SYSTEM ATP-BINDING PROTEIN TM_0124-RELATED"/>
    <property type="match status" value="1"/>
</dbReference>
<organism evidence="6 7">
    <name type="scientific">Aerococcus viridans</name>
    <dbReference type="NCBI Taxonomy" id="1377"/>
    <lineage>
        <taxon>Bacteria</taxon>
        <taxon>Bacillati</taxon>
        <taxon>Bacillota</taxon>
        <taxon>Bacilli</taxon>
        <taxon>Lactobacillales</taxon>
        <taxon>Aerococcaceae</taxon>
        <taxon>Aerococcus</taxon>
    </lineage>
</organism>
<proteinExistence type="inferred from homology"/>
<keyword evidence="2" id="KW-0813">Transport</keyword>
<evidence type="ECO:0000256" key="1">
    <source>
        <dbReference type="ARBA" id="ARBA00005417"/>
    </source>
</evidence>
<evidence type="ECO:0000313" key="6">
    <source>
        <dbReference type="EMBL" id="PMC79897.1"/>
    </source>
</evidence>
<name>A0A2N6UEB1_9LACT</name>
<sequence length="245" mass="27735">MSAMINVEDLAMSYDDQLVLEDINLAIPANSKTAIIGPNGAGKSTLLNCMLDFLKPLKGKVTFNGKIYKDYYKMIAYVPQSSSVNWDFPTTVLDVVLMGRYVYQGFFKKASQSDKDRALEALASVNMTDYADRQIAQLSGGQRQRVFLARAICQDADIYFLDEPMKGIDIKTEKLFKEIINQFQRDGKTIVIVHHDLATVREYFDHVILLNRTIIGQGPVEETFNESNISMAYDQRIGEIYGHIH</sequence>
<evidence type="ECO:0000256" key="2">
    <source>
        <dbReference type="ARBA" id="ARBA00022448"/>
    </source>
</evidence>
<dbReference type="AlphaFoldDB" id="A0A2N6UEB1"/>
<accession>A0A2N6UEB1</accession>
<dbReference type="InterPro" id="IPR017871">
    <property type="entry name" value="ABC_transporter-like_CS"/>
</dbReference>
<keyword evidence="4" id="KW-0067">ATP-binding</keyword>
<evidence type="ECO:0000256" key="4">
    <source>
        <dbReference type="ARBA" id="ARBA00022840"/>
    </source>
</evidence>
<dbReference type="RefSeq" id="WP_102199115.1">
    <property type="nucleotide sequence ID" value="NZ_PNHQ01000008.1"/>
</dbReference>
<dbReference type="Proteomes" id="UP000235701">
    <property type="component" value="Unassembled WGS sequence"/>
</dbReference>
<dbReference type="CDD" id="cd03235">
    <property type="entry name" value="ABC_Metallic_Cations"/>
    <property type="match status" value="1"/>
</dbReference>
<gene>
    <name evidence="6" type="ORF">CJ191_04610</name>
</gene>
<dbReference type="FunFam" id="3.40.50.300:FF:000134">
    <property type="entry name" value="Iron-enterobactin ABC transporter ATP-binding protein"/>
    <property type="match status" value="1"/>
</dbReference>
<dbReference type="InterPro" id="IPR003593">
    <property type="entry name" value="AAA+_ATPase"/>
</dbReference>
<dbReference type="GO" id="GO:0005524">
    <property type="term" value="F:ATP binding"/>
    <property type="evidence" value="ECO:0007669"/>
    <property type="project" value="UniProtKB-KW"/>
</dbReference>
<dbReference type="PROSITE" id="PS00211">
    <property type="entry name" value="ABC_TRANSPORTER_1"/>
    <property type="match status" value="1"/>
</dbReference>
<protein>
    <submittedName>
        <fullName evidence="6">Peptide transporter</fullName>
    </submittedName>
</protein>
<dbReference type="Gene3D" id="3.40.50.300">
    <property type="entry name" value="P-loop containing nucleotide triphosphate hydrolases"/>
    <property type="match status" value="1"/>
</dbReference>
<keyword evidence="7" id="KW-1185">Reference proteome</keyword>
<comment type="similarity">
    <text evidence="1">Belongs to the ABC transporter superfamily.</text>
</comment>
<dbReference type="SMART" id="SM00382">
    <property type="entry name" value="AAA"/>
    <property type="match status" value="1"/>
</dbReference>